<dbReference type="SUPFAM" id="SSF51182">
    <property type="entry name" value="RmlC-like cupins"/>
    <property type="match status" value="1"/>
</dbReference>
<name>A0ABW3RKX3_9SPHI</name>
<dbReference type="Pfam" id="PF12973">
    <property type="entry name" value="Cupin_7"/>
    <property type="match status" value="1"/>
</dbReference>
<feature type="domain" description="ChrR-like cupin" evidence="1">
    <location>
        <begin position="10"/>
        <end position="109"/>
    </location>
</feature>
<dbReference type="Proteomes" id="UP001597205">
    <property type="component" value="Unassembled WGS sequence"/>
</dbReference>
<evidence type="ECO:0000313" key="2">
    <source>
        <dbReference type="EMBL" id="MFD1165172.1"/>
    </source>
</evidence>
<organism evidence="2 3">
    <name type="scientific">Sphingobacterium daejeonense</name>
    <dbReference type="NCBI Taxonomy" id="371142"/>
    <lineage>
        <taxon>Bacteria</taxon>
        <taxon>Pseudomonadati</taxon>
        <taxon>Bacteroidota</taxon>
        <taxon>Sphingobacteriia</taxon>
        <taxon>Sphingobacteriales</taxon>
        <taxon>Sphingobacteriaceae</taxon>
        <taxon>Sphingobacterium</taxon>
    </lineage>
</organism>
<reference evidence="3" key="1">
    <citation type="journal article" date="2019" name="Int. J. Syst. Evol. Microbiol.">
        <title>The Global Catalogue of Microorganisms (GCM) 10K type strain sequencing project: providing services to taxonomists for standard genome sequencing and annotation.</title>
        <authorList>
            <consortium name="The Broad Institute Genomics Platform"/>
            <consortium name="The Broad Institute Genome Sequencing Center for Infectious Disease"/>
            <person name="Wu L."/>
            <person name="Ma J."/>
        </authorList>
    </citation>
    <scope>NUCLEOTIDE SEQUENCE [LARGE SCALE GENOMIC DNA]</scope>
    <source>
        <strain evidence="3">CCUG 52468</strain>
    </source>
</reference>
<sequence length="122" mass="14116">MESKNNFGKYMVSTSMIEWKPLLEENVDTRGISYKVLLYDEDNQRPKSFILKFEEGASYPLHNHPGGEEAFILEGEVFFNGVKLIKGDYLYTPKNYKHSVKSEIGCQILFMVPEEVEIIKSE</sequence>
<proteinExistence type="predicted"/>
<dbReference type="InterPro" id="IPR011051">
    <property type="entry name" value="RmlC_Cupin_sf"/>
</dbReference>
<evidence type="ECO:0000313" key="3">
    <source>
        <dbReference type="Proteomes" id="UP001597205"/>
    </source>
</evidence>
<dbReference type="RefSeq" id="WP_380895114.1">
    <property type="nucleotide sequence ID" value="NZ_JBHTKY010000006.1"/>
</dbReference>
<gene>
    <name evidence="2" type="ORF">ACFQ2C_06080</name>
</gene>
<keyword evidence="3" id="KW-1185">Reference proteome</keyword>
<dbReference type="InterPro" id="IPR014710">
    <property type="entry name" value="RmlC-like_jellyroll"/>
</dbReference>
<evidence type="ECO:0000259" key="1">
    <source>
        <dbReference type="Pfam" id="PF12973"/>
    </source>
</evidence>
<dbReference type="EMBL" id="JBHTKY010000006">
    <property type="protein sequence ID" value="MFD1165172.1"/>
    <property type="molecule type" value="Genomic_DNA"/>
</dbReference>
<dbReference type="Gene3D" id="2.60.120.10">
    <property type="entry name" value="Jelly Rolls"/>
    <property type="match status" value="1"/>
</dbReference>
<dbReference type="InterPro" id="IPR025979">
    <property type="entry name" value="ChrR-like_cupin_dom"/>
</dbReference>
<comment type="caution">
    <text evidence="2">The sequence shown here is derived from an EMBL/GenBank/DDBJ whole genome shotgun (WGS) entry which is preliminary data.</text>
</comment>
<protein>
    <submittedName>
        <fullName evidence="2">Cupin domain-containing protein</fullName>
    </submittedName>
</protein>
<accession>A0ABW3RKX3</accession>